<dbReference type="RefSeq" id="WP_116683449.1">
    <property type="nucleotide sequence ID" value="NZ_QURL01000004.1"/>
</dbReference>
<evidence type="ECO:0008006" key="4">
    <source>
        <dbReference type="Google" id="ProtNLM"/>
    </source>
</evidence>
<proteinExistence type="predicted"/>
<keyword evidence="1" id="KW-0472">Membrane</keyword>
<feature type="transmembrane region" description="Helical" evidence="1">
    <location>
        <begin position="21"/>
        <end position="49"/>
    </location>
</feature>
<comment type="caution">
    <text evidence="2">The sequence shown here is derived from an EMBL/GenBank/DDBJ whole genome shotgun (WGS) entry which is preliminary data.</text>
</comment>
<feature type="transmembrane region" description="Helical" evidence="1">
    <location>
        <begin position="337"/>
        <end position="355"/>
    </location>
</feature>
<evidence type="ECO:0000313" key="2">
    <source>
        <dbReference type="EMBL" id="RFC63720.1"/>
    </source>
</evidence>
<dbReference type="EMBL" id="QURL01000004">
    <property type="protein sequence ID" value="RFC63720.1"/>
    <property type="molecule type" value="Genomic_DNA"/>
</dbReference>
<feature type="transmembrane region" description="Helical" evidence="1">
    <location>
        <begin position="362"/>
        <end position="379"/>
    </location>
</feature>
<feature type="transmembrane region" description="Helical" evidence="1">
    <location>
        <begin position="69"/>
        <end position="90"/>
    </location>
</feature>
<dbReference type="PROSITE" id="PS51257">
    <property type="entry name" value="PROKAR_LIPOPROTEIN"/>
    <property type="match status" value="1"/>
</dbReference>
<keyword evidence="1" id="KW-1133">Transmembrane helix</keyword>
<keyword evidence="1" id="KW-0812">Transmembrane</keyword>
<accession>A0A371X3B5</accession>
<feature type="transmembrane region" description="Helical" evidence="1">
    <location>
        <begin position="165"/>
        <end position="186"/>
    </location>
</feature>
<evidence type="ECO:0000313" key="3">
    <source>
        <dbReference type="Proteomes" id="UP000264310"/>
    </source>
</evidence>
<gene>
    <name evidence="2" type="ORF">DYI37_12035</name>
</gene>
<feature type="transmembrane region" description="Helical" evidence="1">
    <location>
        <begin position="222"/>
        <end position="246"/>
    </location>
</feature>
<feature type="transmembrane region" description="Helical" evidence="1">
    <location>
        <begin position="310"/>
        <end position="331"/>
    </location>
</feature>
<name>A0A371X3B5_9HYPH</name>
<feature type="transmembrane region" description="Helical" evidence="1">
    <location>
        <begin position="97"/>
        <end position="118"/>
    </location>
</feature>
<sequence>MSDAVRSSKAFADLRDTLFSPLLILALACVSAAILLSFAVTLPIGAFYWDTFIYFDAAQRLSNGQLPSVDFFAPAGPLGYWLFAWLIDVFPSAQPVLLAQWMILIVAAPLFALVLADADRRSRTIALALLLPFLFFVALPINATDFSSYPSIDGFGYYNRQSIHLLYVLTAALIFATRRWVILTVLGGTMTALFLTKITGFAAGGLLCAFAVLAGRVTIREGFLVLAAFLAVLLAMQLANGVPLAYVGDLVTLAAMNEGVLLQRFLQAASLHFGVFASASLLCLALLYAERSDLAQKASALARTPSRAALSALFDRSAFWLAAGLFAGLFFETQNTGSQPFVFLWPIVLLALTGISHLGGRMLVVCLALAAAAALPSVVHTTQKAARALIGQINYVILDLPVLKTLGQVSQRAEIMERSATMLDLYERFPETYQAHVNDKILPSFTFYTDPDFQLTWLRATAEGVTAIEAYEAEHGVRFGTILSLNFTNPFPYLLNRDAPHGVSIGADPSRTVPKPSAEVLSNVARTDLILKAKCPLTISDEELYEIYEPALRDRDRITLSPCWDGLVRRP</sequence>
<organism evidence="2 3">
    <name type="scientific">Fulvimarina endophytica</name>
    <dbReference type="NCBI Taxonomy" id="2293836"/>
    <lineage>
        <taxon>Bacteria</taxon>
        <taxon>Pseudomonadati</taxon>
        <taxon>Pseudomonadota</taxon>
        <taxon>Alphaproteobacteria</taxon>
        <taxon>Hyphomicrobiales</taxon>
        <taxon>Aurantimonadaceae</taxon>
        <taxon>Fulvimarina</taxon>
    </lineage>
</organism>
<dbReference type="AlphaFoldDB" id="A0A371X3B5"/>
<keyword evidence="3" id="KW-1185">Reference proteome</keyword>
<feature type="transmembrane region" description="Helical" evidence="1">
    <location>
        <begin position="124"/>
        <end position="144"/>
    </location>
</feature>
<feature type="transmembrane region" description="Helical" evidence="1">
    <location>
        <begin position="266"/>
        <end position="289"/>
    </location>
</feature>
<protein>
    <recommendedName>
        <fullName evidence="4">Glycosyltransferase RgtA/B/C/D-like domain-containing protein</fullName>
    </recommendedName>
</protein>
<dbReference type="Proteomes" id="UP000264310">
    <property type="component" value="Unassembled WGS sequence"/>
</dbReference>
<evidence type="ECO:0000256" key="1">
    <source>
        <dbReference type="SAM" id="Phobius"/>
    </source>
</evidence>
<dbReference type="OrthoDB" id="7993201at2"/>
<feature type="transmembrane region" description="Helical" evidence="1">
    <location>
        <begin position="192"/>
        <end position="215"/>
    </location>
</feature>
<reference evidence="2 3" key="1">
    <citation type="submission" date="2018-08" db="EMBL/GenBank/DDBJ databases">
        <title>Fulvimarina sp. 85, whole genome shotgun sequence.</title>
        <authorList>
            <person name="Tuo L."/>
        </authorList>
    </citation>
    <scope>NUCLEOTIDE SEQUENCE [LARGE SCALE GENOMIC DNA]</scope>
    <source>
        <strain evidence="2 3">85</strain>
    </source>
</reference>